<accession>A0A1L2CUS2</accession>
<dbReference type="HAMAP" id="MF_04160">
    <property type="entry name" value="NUCL_HEAD_T4"/>
    <property type="match status" value="1"/>
</dbReference>
<keyword evidence="1" id="KW-0378">Hydrolase</keyword>
<dbReference type="Pfam" id="PF08722">
    <property type="entry name" value="Tn7_TnsA-like_N"/>
    <property type="match status" value="1"/>
</dbReference>
<protein>
    <recommendedName>
        <fullName evidence="1">Head completion nuclease</fullName>
        <ecNumber evidence="1">3.1.-.-</ecNumber>
    </recommendedName>
</protein>
<name>A0A1L2CUS2_9CAUD</name>
<dbReference type="Gene3D" id="3.40.91.30">
    <property type="match status" value="1"/>
</dbReference>
<dbReference type="InterPro" id="IPR046390">
    <property type="entry name" value="NUCL_HEAD_T4"/>
</dbReference>
<reference evidence="4" key="1">
    <citation type="submission" date="2016-01" db="EMBL/GenBank/DDBJ databases">
        <title>Isolation and Characterization of Enterobacteria phage CBB.</title>
        <authorList>
            <person name="Buttimer C.T.H."/>
            <person name="Hendrix H."/>
            <person name="Alexandre H."/>
            <person name="O'Mahony J."/>
            <person name="Lavigne R."/>
            <person name="Coffey A."/>
        </authorList>
    </citation>
    <scope>NUCLEOTIDE SEQUENCE [LARGE SCALE GENOMIC DNA]</scope>
</reference>
<dbReference type="GO" id="GO:0004519">
    <property type="term" value="F:endonuclease activity"/>
    <property type="evidence" value="ECO:0007669"/>
    <property type="project" value="UniProtKB-UniRule"/>
</dbReference>
<gene>
    <name evidence="3" type="ORF">CBB_208</name>
</gene>
<feature type="active site" evidence="1">
    <location>
        <position position="100"/>
    </location>
</feature>
<comment type="similarity">
    <text evidence="1">Belongs to the Caudovirales head completion nuclease family.</text>
</comment>
<dbReference type="EC" id="3.1.-.-" evidence="1"/>
<evidence type="ECO:0000259" key="2">
    <source>
        <dbReference type="Pfam" id="PF08722"/>
    </source>
</evidence>
<dbReference type="GO" id="GO:0004527">
    <property type="term" value="F:exonuclease activity"/>
    <property type="evidence" value="ECO:0007669"/>
    <property type="project" value="UniProtKB-UniRule"/>
</dbReference>
<evidence type="ECO:0000313" key="3">
    <source>
        <dbReference type="EMBL" id="AMM43773.1"/>
    </source>
</evidence>
<proteinExistence type="inferred from homology"/>
<keyword evidence="1" id="KW-0255">Endonuclease</keyword>
<dbReference type="InterPro" id="IPR014833">
    <property type="entry name" value="TnsA_N"/>
</dbReference>
<feature type="active site" evidence="1">
    <location>
        <position position="40"/>
    </location>
</feature>
<evidence type="ECO:0000313" key="4">
    <source>
        <dbReference type="Proteomes" id="UP000223891"/>
    </source>
</evidence>
<keyword evidence="1" id="KW-0540">Nuclease</keyword>
<dbReference type="Proteomes" id="UP000223891">
    <property type="component" value="Segment"/>
</dbReference>
<feature type="active site" evidence="1">
    <location>
        <position position="79"/>
    </location>
</feature>
<dbReference type="EMBL" id="KU574722">
    <property type="protein sequence ID" value="AMM43773.1"/>
    <property type="molecule type" value="Genomic_DNA"/>
</dbReference>
<keyword evidence="1" id="KW-0269">Exonuclease</keyword>
<feature type="domain" description="TnsA endonuclease N-terminal" evidence="2">
    <location>
        <begin position="50"/>
        <end position="145"/>
    </location>
</feature>
<sequence>MQKFNPAKIKNTKQAQGVYSIQNIKKYQSTNPPIYRSSWEKDIMIALDMNPAVLEWSVEPFPIPYTCPVDGKVKNYWPDFLVKYIDVKTGKECIQLLEIKPEKQCYMQLAKSRKDKIVVLVNQAKWAAAIALCQQNGIEFKLITEKQLYRKN</sequence>
<evidence type="ECO:0000256" key="1">
    <source>
        <dbReference type="HAMAP-Rule" id="MF_04160"/>
    </source>
</evidence>
<organism evidence="3 4">
    <name type="scientific">Pectobacterium phage vB_PcaM_CBB</name>
    <dbReference type="NCBI Taxonomy" id="2772511"/>
    <lineage>
        <taxon>Viruses</taxon>
        <taxon>Duplodnaviria</taxon>
        <taxon>Heunggongvirae</taxon>
        <taxon>Uroviricota</taxon>
        <taxon>Caudoviricetes</taxon>
        <taxon>Mimasvirus</taxon>
        <taxon>Mimasvirus CBB</taxon>
    </lineage>
</organism>
<keyword evidence="4" id="KW-1185">Reference proteome</keyword>
<comment type="function">
    <text evidence="1">During phage morphogenesis, plays an essential role in the head-tail joining step. The associated nuclease activity is essential for morphogenesis, possibly by cleaving packaged DNA to enable the joining of heads to tails. Displays both exo- and endonuclease activity.</text>
</comment>